<evidence type="ECO:0000313" key="1">
    <source>
        <dbReference type="EMBL" id="MBX62397.1"/>
    </source>
</evidence>
<reference evidence="1" key="1">
    <citation type="submission" date="2018-02" db="EMBL/GenBank/DDBJ databases">
        <title>Rhizophora mucronata_Transcriptome.</title>
        <authorList>
            <person name="Meera S.P."/>
            <person name="Sreeshan A."/>
            <person name="Augustine A."/>
        </authorList>
    </citation>
    <scope>NUCLEOTIDE SEQUENCE</scope>
    <source>
        <tissue evidence="1">Leaf</tissue>
    </source>
</reference>
<name>A0A2P2Q5Y7_RHIMU</name>
<dbReference type="EMBL" id="GGEC01081913">
    <property type="protein sequence ID" value="MBX62397.1"/>
    <property type="molecule type" value="Transcribed_RNA"/>
</dbReference>
<protein>
    <submittedName>
        <fullName evidence="1">Uncharacterized protein</fullName>
    </submittedName>
</protein>
<proteinExistence type="predicted"/>
<organism evidence="1">
    <name type="scientific">Rhizophora mucronata</name>
    <name type="common">Asiatic mangrove</name>
    <dbReference type="NCBI Taxonomy" id="61149"/>
    <lineage>
        <taxon>Eukaryota</taxon>
        <taxon>Viridiplantae</taxon>
        <taxon>Streptophyta</taxon>
        <taxon>Embryophyta</taxon>
        <taxon>Tracheophyta</taxon>
        <taxon>Spermatophyta</taxon>
        <taxon>Magnoliopsida</taxon>
        <taxon>eudicotyledons</taxon>
        <taxon>Gunneridae</taxon>
        <taxon>Pentapetalae</taxon>
        <taxon>rosids</taxon>
        <taxon>fabids</taxon>
        <taxon>Malpighiales</taxon>
        <taxon>Rhizophoraceae</taxon>
        <taxon>Rhizophora</taxon>
    </lineage>
</organism>
<sequence length="25" mass="2528">MTGAFNSQVLCTITGVSDVLLPTCG</sequence>
<dbReference type="AlphaFoldDB" id="A0A2P2Q5Y7"/>
<accession>A0A2P2Q5Y7</accession>